<proteinExistence type="inferred from homology"/>
<dbReference type="GeneID" id="11547965"/>
<dbReference type="Gene3D" id="1.20.120.220">
    <property type="entry name" value="ATP synthase, F0 complex, subunit A"/>
    <property type="match status" value="1"/>
</dbReference>
<keyword evidence="13" id="KW-0496">Mitochondrion</keyword>
<keyword evidence="6" id="KW-0375">Hydrogen ion transport</keyword>
<accession>H2E2D6</accession>
<dbReference type="RefSeq" id="YP_005097941.1">
    <property type="nucleotide sequence ID" value="NC_016754.1"/>
</dbReference>
<evidence type="ECO:0000256" key="1">
    <source>
        <dbReference type="ARBA" id="ARBA00004141"/>
    </source>
</evidence>
<keyword evidence="4" id="KW-0138">CF(0)</keyword>
<dbReference type="GO" id="GO:0046933">
    <property type="term" value="F:proton-transporting ATP synthase activity, rotational mechanism"/>
    <property type="evidence" value="ECO:0007669"/>
    <property type="project" value="TreeGrafter"/>
</dbReference>
<evidence type="ECO:0000256" key="4">
    <source>
        <dbReference type="ARBA" id="ARBA00022547"/>
    </source>
</evidence>
<dbReference type="PANTHER" id="PTHR11410:SF0">
    <property type="entry name" value="ATP SYNTHASE SUBUNIT A"/>
    <property type="match status" value="1"/>
</dbReference>
<dbReference type="EMBL" id="JN710452">
    <property type="protein sequence ID" value="AER42896.1"/>
    <property type="molecule type" value="Genomic_DNA"/>
</dbReference>
<dbReference type="InterPro" id="IPR045083">
    <property type="entry name" value="ATP_synth_F0_asu_bact/mt"/>
</dbReference>
<dbReference type="InterPro" id="IPR000568">
    <property type="entry name" value="ATP_synth_F0_asu"/>
</dbReference>
<evidence type="ECO:0000256" key="5">
    <source>
        <dbReference type="ARBA" id="ARBA00022692"/>
    </source>
</evidence>
<dbReference type="AlphaFoldDB" id="H2E2D6"/>
<dbReference type="GO" id="GO:0005743">
    <property type="term" value="C:mitochondrial inner membrane"/>
    <property type="evidence" value="ECO:0007669"/>
    <property type="project" value="UniProtKB-SubCell"/>
</dbReference>
<evidence type="ECO:0000256" key="12">
    <source>
        <dbReference type="SAM" id="Phobius"/>
    </source>
</evidence>
<feature type="transmembrane region" description="Helical" evidence="12">
    <location>
        <begin position="154"/>
        <end position="177"/>
    </location>
</feature>
<evidence type="ECO:0000256" key="9">
    <source>
        <dbReference type="ARBA" id="ARBA00023136"/>
    </source>
</evidence>
<dbReference type="PRINTS" id="PR00123">
    <property type="entry name" value="ATPASEA"/>
</dbReference>
<sequence length="194" mass="21248">MGGLGLALFVVSWDLVWGDWHGLVGLVMNMLRGLGKFGVKYGVGWVLAVVMASIMAMNLYGLLGEIVSMYYPYIMMVTAGLWVVLVVDDMVFSVKFLPHFVPMGVGLGMGVVLSLLELVSHLIRPLTLCVRLSTNITAGHVMMTMLSLFCSGSFLMWCVLFVGVVLVVVLEVVVALLQAYIYSSLLSLYHSEFV</sequence>
<evidence type="ECO:0000256" key="10">
    <source>
        <dbReference type="ARBA" id="ARBA00023310"/>
    </source>
</evidence>
<feature type="transmembrane region" description="Helical" evidence="12">
    <location>
        <begin position="99"/>
        <end position="116"/>
    </location>
</feature>
<evidence type="ECO:0000256" key="11">
    <source>
        <dbReference type="RuleBase" id="RU004450"/>
    </source>
</evidence>
<dbReference type="CTD" id="4508"/>
<evidence type="ECO:0000256" key="3">
    <source>
        <dbReference type="ARBA" id="ARBA00022448"/>
    </source>
</evidence>
<reference evidence="13" key="1">
    <citation type="journal article" date="2012" name="Parasitol. Int.">
        <title>The complete mitochondrial genome sequence of Oncicola luehei (Acanthocephala: Archiacanthocephala) and its phylogenetic position within Syndermata.</title>
        <authorList>
            <person name="Gazi M."/>
            <person name="Sultana T."/>
            <person name="Min G.S."/>
            <person name="Park Y.C."/>
            <person name="Garcia-Varela M."/>
            <person name="Nadler S.A."/>
            <person name="Park J.K."/>
        </authorList>
    </citation>
    <scope>NUCLEOTIDE SEQUENCE</scope>
</reference>
<protein>
    <recommendedName>
        <fullName evidence="11">ATP synthase subunit a</fullName>
    </recommendedName>
</protein>
<organism evidence="13">
    <name type="scientific">Oncicola luehei</name>
    <dbReference type="NCBI Taxonomy" id="1100885"/>
    <lineage>
        <taxon>Eukaryota</taxon>
        <taxon>Metazoa</taxon>
        <taxon>Spiralia</taxon>
        <taxon>Lophotrochozoa</taxon>
        <taxon>Acanthocephala</taxon>
        <taxon>Archiacanthocephala</taxon>
        <taxon>Oligacanthorhynchida</taxon>
        <taxon>Oligacanthorhynchidae</taxon>
        <taxon>Oncicola</taxon>
    </lineage>
</organism>
<comment type="similarity">
    <text evidence="2">Belongs to the ATPase A chain family.</text>
</comment>
<name>H2E2D6_9BILA</name>
<geneLocation type="mitochondrion" evidence="13"/>
<feature type="transmembrane region" description="Helical" evidence="12">
    <location>
        <begin position="70"/>
        <end position="87"/>
    </location>
</feature>
<dbReference type="CDD" id="cd00310">
    <property type="entry name" value="ATP-synt_Fo_a_6"/>
    <property type="match status" value="1"/>
</dbReference>
<keyword evidence="7 12" id="KW-1133">Transmembrane helix</keyword>
<evidence type="ECO:0000256" key="7">
    <source>
        <dbReference type="ARBA" id="ARBA00022989"/>
    </source>
</evidence>
<dbReference type="InterPro" id="IPR035908">
    <property type="entry name" value="F0_ATP_A_sf"/>
</dbReference>
<comment type="subcellular location">
    <subcellularLocation>
        <location evidence="1">Membrane</location>
        <topology evidence="1">Multi-pass membrane protein</topology>
    </subcellularLocation>
    <subcellularLocation>
        <location evidence="11">Mitochondrion inner membrane</location>
        <topology evidence="11">Multi-pass membrane protein</topology>
    </subcellularLocation>
</comment>
<feature type="transmembrane region" description="Helical" evidence="12">
    <location>
        <begin position="128"/>
        <end position="148"/>
    </location>
</feature>
<dbReference type="Pfam" id="PF00119">
    <property type="entry name" value="ATP-synt_A"/>
    <property type="match status" value="1"/>
</dbReference>
<evidence type="ECO:0000256" key="6">
    <source>
        <dbReference type="ARBA" id="ARBA00022781"/>
    </source>
</evidence>
<evidence type="ECO:0000256" key="2">
    <source>
        <dbReference type="ARBA" id="ARBA00006810"/>
    </source>
</evidence>
<dbReference type="GO" id="GO:0045259">
    <property type="term" value="C:proton-transporting ATP synthase complex"/>
    <property type="evidence" value="ECO:0007669"/>
    <property type="project" value="UniProtKB-KW"/>
</dbReference>
<evidence type="ECO:0000256" key="8">
    <source>
        <dbReference type="ARBA" id="ARBA00023065"/>
    </source>
</evidence>
<keyword evidence="9 12" id="KW-0472">Membrane</keyword>
<keyword evidence="8" id="KW-0406">Ion transport</keyword>
<dbReference type="SUPFAM" id="SSF81336">
    <property type="entry name" value="F1F0 ATP synthase subunit A"/>
    <property type="match status" value="1"/>
</dbReference>
<dbReference type="PANTHER" id="PTHR11410">
    <property type="entry name" value="ATP SYNTHASE SUBUNIT A"/>
    <property type="match status" value="1"/>
</dbReference>
<gene>
    <name evidence="13" type="primary">ATP6</name>
</gene>
<keyword evidence="10" id="KW-0066">ATP synthesis</keyword>
<keyword evidence="3" id="KW-0813">Transport</keyword>
<feature type="transmembrane region" description="Helical" evidence="12">
    <location>
        <begin position="42"/>
        <end position="63"/>
    </location>
</feature>
<keyword evidence="5 12" id="KW-0812">Transmembrane</keyword>
<evidence type="ECO:0000313" key="13">
    <source>
        <dbReference type="EMBL" id="AER42896.1"/>
    </source>
</evidence>